<dbReference type="PANTHER" id="PTHR43586">
    <property type="entry name" value="CYSTEINE DESULFURASE"/>
    <property type="match status" value="1"/>
</dbReference>
<dbReference type="RefSeq" id="WP_247417401.1">
    <property type="nucleotide sequence ID" value="NZ_JALLGW010000001.1"/>
</dbReference>
<sequence length="365" mass="39388">MTPEELRASIPALDGGSYFNAGASGPSPRRVLDATCAAVRRHETEAPTGDGCYPVAFDAFEETRERFASFFDASPSELALTHSTADGIARVAASIDWEPGDVVVRTDLEHSAGILPWWNLREQGVDVRVLETEDGRVDREAYAEAVADARLVCFTSITWTHGTRWPVADLVDIAHDHGAEVLVDAVQSVGQTHVDLDAWNAEYVVGACHKWLLGPWGAGFLYVREDVDTAPVQVGYRSVEEVSSPDPELKSDAARFEVGTTNVGPYAGAVAAMDLHEELGTERVEGRIHDLAGRLADGLGDRVLGPRNPESGLVAFSADDEDPEELVERLAAEDLYIRSLPSGDVRASVHVYNTADEVDALLAAL</sequence>
<dbReference type="AlphaFoldDB" id="A0ABD5RRR5"/>
<dbReference type="InterPro" id="IPR000192">
    <property type="entry name" value="Aminotrans_V_dom"/>
</dbReference>
<dbReference type="InterPro" id="IPR015421">
    <property type="entry name" value="PyrdxlP-dep_Trfase_major"/>
</dbReference>
<keyword evidence="2" id="KW-0808">Transferase</keyword>
<comment type="caution">
    <text evidence="2">The sequence shown here is derived from an EMBL/GenBank/DDBJ whole genome shotgun (WGS) entry which is preliminary data.</text>
</comment>
<dbReference type="PANTHER" id="PTHR43586:SF15">
    <property type="entry name" value="BLR3095 PROTEIN"/>
    <property type="match status" value="1"/>
</dbReference>
<evidence type="ECO:0000313" key="2">
    <source>
        <dbReference type="EMBL" id="MFC5973171.1"/>
    </source>
</evidence>
<gene>
    <name evidence="2" type="ORF">ACFPYI_17705</name>
</gene>
<reference evidence="2 3" key="1">
    <citation type="journal article" date="2019" name="Int. J. Syst. Evol. Microbiol.">
        <title>The Global Catalogue of Microorganisms (GCM) 10K type strain sequencing project: providing services to taxonomists for standard genome sequencing and annotation.</title>
        <authorList>
            <consortium name="The Broad Institute Genomics Platform"/>
            <consortium name="The Broad Institute Genome Sequencing Center for Infectious Disease"/>
            <person name="Wu L."/>
            <person name="Ma J."/>
        </authorList>
    </citation>
    <scope>NUCLEOTIDE SEQUENCE [LARGE SCALE GENOMIC DNA]</scope>
    <source>
        <strain evidence="2 3">CGMCC 1.12543</strain>
    </source>
</reference>
<proteinExistence type="predicted"/>
<dbReference type="InterPro" id="IPR015424">
    <property type="entry name" value="PyrdxlP-dep_Trfase"/>
</dbReference>
<protein>
    <submittedName>
        <fullName evidence="2">Aminotransferase class V-fold PLP-dependent enzyme</fullName>
    </submittedName>
</protein>
<keyword evidence="2" id="KW-0032">Aminotransferase</keyword>
<accession>A0ABD5RRR5</accession>
<organism evidence="2 3">
    <name type="scientific">Halomarina salina</name>
    <dbReference type="NCBI Taxonomy" id="1872699"/>
    <lineage>
        <taxon>Archaea</taxon>
        <taxon>Methanobacteriati</taxon>
        <taxon>Methanobacteriota</taxon>
        <taxon>Stenosarchaea group</taxon>
        <taxon>Halobacteria</taxon>
        <taxon>Halobacteriales</taxon>
        <taxon>Natronomonadaceae</taxon>
        <taxon>Halomarina</taxon>
    </lineage>
</organism>
<dbReference type="SUPFAM" id="SSF53383">
    <property type="entry name" value="PLP-dependent transferases"/>
    <property type="match status" value="1"/>
</dbReference>
<evidence type="ECO:0000259" key="1">
    <source>
        <dbReference type="Pfam" id="PF00266"/>
    </source>
</evidence>
<feature type="domain" description="Aminotransferase class V" evidence="1">
    <location>
        <begin position="18"/>
        <end position="361"/>
    </location>
</feature>
<evidence type="ECO:0000313" key="3">
    <source>
        <dbReference type="Proteomes" id="UP001596099"/>
    </source>
</evidence>
<dbReference type="Gene3D" id="3.90.1150.10">
    <property type="entry name" value="Aspartate Aminotransferase, domain 1"/>
    <property type="match status" value="1"/>
</dbReference>
<dbReference type="InterPro" id="IPR015422">
    <property type="entry name" value="PyrdxlP-dep_Trfase_small"/>
</dbReference>
<dbReference type="EMBL" id="JBHSQH010000001">
    <property type="protein sequence ID" value="MFC5973171.1"/>
    <property type="molecule type" value="Genomic_DNA"/>
</dbReference>
<name>A0ABD5RRR5_9EURY</name>
<dbReference type="GO" id="GO:0008483">
    <property type="term" value="F:transaminase activity"/>
    <property type="evidence" value="ECO:0007669"/>
    <property type="project" value="UniProtKB-KW"/>
</dbReference>
<dbReference type="Proteomes" id="UP001596099">
    <property type="component" value="Unassembled WGS sequence"/>
</dbReference>
<dbReference type="Pfam" id="PF00266">
    <property type="entry name" value="Aminotran_5"/>
    <property type="match status" value="1"/>
</dbReference>
<keyword evidence="3" id="KW-1185">Reference proteome</keyword>
<dbReference type="Gene3D" id="3.40.640.10">
    <property type="entry name" value="Type I PLP-dependent aspartate aminotransferase-like (Major domain)"/>
    <property type="match status" value="1"/>
</dbReference>